<dbReference type="EMBL" id="KJ946456">
    <property type="protein sequence ID" value="AIS35829.1"/>
    <property type="molecule type" value="Genomic_DNA"/>
</dbReference>
<dbReference type="Pfam" id="PF00163">
    <property type="entry name" value="Ribosomal_S4"/>
    <property type="match status" value="1"/>
</dbReference>
<dbReference type="FunFam" id="3.10.290.10:FF:000001">
    <property type="entry name" value="30S ribosomal protein S4"/>
    <property type="match status" value="1"/>
</dbReference>
<evidence type="ECO:0000256" key="15">
    <source>
        <dbReference type="RuleBase" id="RU003699"/>
    </source>
</evidence>
<dbReference type="InterPro" id="IPR022801">
    <property type="entry name" value="Ribosomal_uS4"/>
</dbReference>
<evidence type="ECO:0000256" key="6">
    <source>
        <dbReference type="ARBA" id="ARBA00022640"/>
    </source>
</evidence>
<dbReference type="SUPFAM" id="SSF55174">
    <property type="entry name" value="Alpha-L RNA-binding motif"/>
    <property type="match status" value="1"/>
</dbReference>
<comment type="subcellular location">
    <subcellularLocation>
        <location evidence="3">Plastid</location>
        <location evidence="3">Chloroplast</location>
    </subcellularLocation>
</comment>
<dbReference type="PANTHER" id="PTHR11831:SF4">
    <property type="entry name" value="SMALL RIBOSOMAL SUBUNIT PROTEIN US4M"/>
    <property type="match status" value="1"/>
</dbReference>
<evidence type="ECO:0000256" key="5">
    <source>
        <dbReference type="ARBA" id="ARBA00022528"/>
    </source>
</evidence>
<dbReference type="InterPro" id="IPR018079">
    <property type="entry name" value="Ribosomal_uS4_CS"/>
</dbReference>
<comment type="function">
    <text evidence="2">One of the primary rRNA binding proteins, it binds directly to 16S rRNA where it nucleates assembly of the body of the 30S subunit.</text>
</comment>
<dbReference type="GO" id="GO:0009507">
    <property type="term" value="C:chloroplast"/>
    <property type="evidence" value="ECO:0007669"/>
    <property type="project" value="UniProtKB-SubCell"/>
</dbReference>
<evidence type="ECO:0000256" key="8">
    <source>
        <dbReference type="ARBA" id="ARBA00022884"/>
    </source>
</evidence>
<evidence type="ECO:0000256" key="1">
    <source>
        <dbReference type="ARBA" id="ARBA00003004"/>
    </source>
</evidence>
<dbReference type="Pfam" id="PF01479">
    <property type="entry name" value="S4"/>
    <property type="match status" value="1"/>
</dbReference>
<keyword evidence="6 18" id="KW-0934">Plastid</keyword>
<reference evidence="18" key="2">
    <citation type="journal article" date="2015" name="Genome Biol. Evol.">
        <title>Exploring the Limits for Reduction of Plastid Genomes: a Case Study of the Mycoheterotrophic Orchids Epipogium aphyllum and Epipogium roseum.</title>
        <authorList>
            <person name="Schelkunov M."/>
            <person name="Shtratnikova V."/>
            <person name="Nuraliev M."/>
            <person name="Selosse M.A."/>
            <person name="Penin A."/>
            <person name="Logacheva M."/>
        </authorList>
    </citation>
    <scope>NUCLEOTIDE SEQUENCE</scope>
</reference>
<dbReference type="InterPro" id="IPR036986">
    <property type="entry name" value="S4_RNA-bd_sf"/>
</dbReference>
<keyword evidence="9 15" id="KW-0689">Ribosomal protein</keyword>
<evidence type="ECO:0000256" key="7">
    <source>
        <dbReference type="ARBA" id="ARBA00022730"/>
    </source>
</evidence>
<dbReference type="Gene3D" id="1.10.1050.10">
    <property type="entry name" value="Ribosomal Protein S4 Delta 41, Chain A, domain 1"/>
    <property type="match status" value="1"/>
</dbReference>
<gene>
    <name evidence="18" type="primary">rps4</name>
</gene>
<keyword evidence="10 15" id="KW-0687">Ribonucleoprotein</keyword>
<evidence type="ECO:0000256" key="9">
    <source>
        <dbReference type="ARBA" id="ARBA00022980"/>
    </source>
</evidence>
<keyword evidence="5" id="KW-0150">Chloroplast</keyword>
<proteinExistence type="inferred from homology"/>
<evidence type="ECO:0000256" key="10">
    <source>
        <dbReference type="ARBA" id="ARBA00023274"/>
    </source>
</evidence>
<dbReference type="InterPro" id="IPR002942">
    <property type="entry name" value="S4_RNA-bd"/>
</dbReference>
<evidence type="ECO:0000256" key="12">
    <source>
        <dbReference type="ARBA" id="ARBA00035158"/>
    </source>
</evidence>
<dbReference type="GO" id="GO:0019843">
    <property type="term" value="F:rRNA binding"/>
    <property type="evidence" value="ECO:0007669"/>
    <property type="project" value="UniProtKB-KW"/>
</dbReference>
<evidence type="ECO:0000256" key="2">
    <source>
        <dbReference type="ARBA" id="ARBA00003866"/>
    </source>
</evidence>
<keyword evidence="7 14" id="KW-0699">rRNA-binding</keyword>
<dbReference type="NCBIfam" id="NF003717">
    <property type="entry name" value="PRK05327.1"/>
    <property type="match status" value="1"/>
</dbReference>
<dbReference type="GO" id="GO:0006412">
    <property type="term" value="P:translation"/>
    <property type="evidence" value="ECO:0007669"/>
    <property type="project" value="InterPro"/>
</dbReference>
<evidence type="ECO:0000256" key="13">
    <source>
        <dbReference type="ARBA" id="ARBA00035533"/>
    </source>
</evidence>
<comment type="similarity">
    <text evidence="4 15">Belongs to the universal ribosomal protein uS4 family.</text>
</comment>
<dbReference type="CDD" id="cd00165">
    <property type="entry name" value="S4"/>
    <property type="match status" value="1"/>
</dbReference>
<feature type="domain" description="RNA-binding S4" evidence="16">
    <location>
        <begin position="86"/>
        <end position="149"/>
    </location>
</feature>
<dbReference type="Gene3D" id="3.10.290.10">
    <property type="entry name" value="RNA-binding S4 domain"/>
    <property type="match status" value="1"/>
</dbReference>
<dbReference type="PROSITE" id="PS50889">
    <property type="entry name" value="S4"/>
    <property type="match status" value="1"/>
</dbReference>
<geneLocation type="plastid" evidence="18"/>
<keyword evidence="8 14" id="KW-0694">RNA-binding</keyword>
<feature type="domain" description="Small ribosomal subunit protein uS4 N-terminal" evidence="17">
    <location>
        <begin position="3"/>
        <end position="85"/>
    </location>
</feature>
<organism evidence="18">
    <name type="scientific">Epipogium aphyllum</name>
    <dbReference type="NCBI Taxonomy" id="449980"/>
    <lineage>
        <taxon>Eukaryota</taxon>
        <taxon>Viridiplantae</taxon>
        <taxon>Streptophyta</taxon>
        <taxon>Embryophyta</taxon>
        <taxon>Tracheophyta</taxon>
        <taxon>Spermatophyta</taxon>
        <taxon>Magnoliopsida</taxon>
        <taxon>Liliopsida</taxon>
        <taxon>Asparagales</taxon>
        <taxon>Orchidaceae</taxon>
        <taxon>Epidendroideae</taxon>
        <taxon>Nervilieae</taxon>
        <taxon>Epipogiinae</taxon>
        <taxon>Epipogium</taxon>
    </lineage>
</organism>
<dbReference type="GO" id="GO:0003735">
    <property type="term" value="F:structural constituent of ribosome"/>
    <property type="evidence" value="ECO:0007669"/>
    <property type="project" value="InterPro"/>
</dbReference>
<name>A0A0B4PLE1_9ASPA</name>
<evidence type="ECO:0000256" key="3">
    <source>
        <dbReference type="ARBA" id="ARBA00004229"/>
    </source>
</evidence>
<dbReference type="InterPro" id="IPR005709">
    <property type="entry name" value="Ribosomal_uS4_bac-type"/>
</dbReference>
<dbReference type="InterPro" id="IPR001912">
    <property type="entry name" value="Ribosomal_uS4_N"/>
</dbReference>
<accession>A0A0B4PLE1</accession>
<dbReference type="SMART" id="SM00363">
    <property type="entry name" value="S4"/>
    <property type="match status" value="1"/>
</dbReference>
<evidence type="ECO:0000259" key="17">
    <source>
        <dbReference type="SMART" id="SM01390"/>
    </source>
</evidence>
<evidence type="ECO:0000256" key="14">
    <source>
        <dbReference type="PROSITE-ProRule" id="PRU00182"/>
    </source>
</evidence>
<evidence type="ECO:0000313" key="18">
    <source>
        <dbReference type="EMBL" id="AIS35829.1"/>
    </source>
</evidence>
<dbReference type="SMART" id="SM01390">
    <property type="entry name" value="Ribosomal_S4"/>
    <property type="match status" value="1"/>
</dbReference>
<dbReference type="GO" id="GO:0015935">
    <property type="term" value="C:small ribosomal subunit"/>
    <property type="evidence" value="ECO:0007669"/>
    <property type="project" value="InterPro"/>
</dbReference>
<evidence type="ECO:0000259" key="16">
    <source>
        <dbReference type="SMART" id="SM00363"/>
    </source>
</evidence>
<reference evidence="18" key="1">
    <citation type="submission" date="2014-06" db="EMBL/GenBank/DDBJ databases">
        <authorList>
            <person name="Logacheva M.D."/>
        </authorList>
    </citation>
    <scope>NUCLEOTIDE SEQUENCE</scope>
</reference>
<dbReference type="AlphaFoldDB" id="A0A0B4PLE1"/>
<dbReference type="PROSITE" id="PS00632">
    <property type="entry name" value="RIBOSOMAL_S4"/>
    <property type="match status" value="1"/>
</dbReference>
<dbReference type="FunFam" id="1.10.1050.10:FF:000002">
    <property type="entry name" value="30S ribosomal protein S4, chloroplastic"/>
    <property type="match status" value="1"/>
</dbReference>
<comment type="subunit">
    <text evidence="11">Part of the 30S ribosomal subunit. Contacts protein S5. The interaction surface between S4 and S5 is involved in control of translational fidelity.</text>
</comment>
<evidence type="ECO:0000256" key="4">
    <source>
        <dbReference type="ARBA" id="ARBA00007465"/>
    </source>
</evidence>
<dbReference type="HAMAP" id="MF_01306_B">
    <property type="entry name" value="Ribosomal_uS4_B"/>
    <property type="match status" value="1"/>
</dbReference>
<dbReference type="GO" id="GO:0042274">
    <property type="term" value="P:ribosomal small subunit biogenesis"/>
    <property type="evidence" value="ECO:0007669"/>
    <property type="project" value="TreeGrafter"/>
</dbReference>
<protein>
    <recommendedName>
        <fullName evidence="12">Small ribosomal subunit protein uS4c</fullName>
    </recommendedName>
    <alternativeName>
        <fullName evidence="13">30S ribosomal protein S4, chloroplastic</fullName>
    </alternativeName>
</protein>
<sequence>MSRYLGPRLKKIRSLSALPGLTKKKNKSLYKKKINLKKSQYRICLEEKQKLRFYFGITHKQLLIYMHIALKSKNSTGLILLKLLEMRLDNLIFKLGMSSTIPEARQLINHRHILVNGYIVDIPSYRCNLKDIIMKNNKNIFHILLNNNIYSINSKRFINNLKFDISENKVFVNQIIYNKNLYFSLNELLVVEYYSRHT</sequence>
<comment type="function">
    <text evidence="1">With S5 and S12 plays an important role in translational accuracy.</text>
</comment>
<evidence type="ECO:0000256" key="11">
    <source>
        <dbReference type="ARBA" id="ARBA00025813"/>
    </source>
</evidence>
<dbReference type="PANTHER" id="PTHR11831">
    <property type="entry name" value="30S 40S RIBOSOMAL PROTEIN"/>
    <property type="match status" value="1"/>
</dbReference>